<organism evidence="1 2">
    <name type="scientific">Croceibacterium xixiisoli</name>
    <dbReference type="NCBI Taxonomy" id="1476466"/>
    <lineage>
        <taxon>Bacteria</taxon>
        <taxon>Pseudomonadati</taxon>
        <taxon>Pseudomonadota</taxon>
        <taxon>Alphaproteobacteria</taxon>
        <taxon>Sphingomonadales</taxon>
        <taxon>Erythrobacteraceae</taxon>
        <taxon>Croceibacterium</taxon>
    </lineage>
</organism>
<gene>
    <name evidence="1" type="ORF">GRI97_12085</name>
</gene>
<name>A0A6I4TWW8_9SPHN</name>
<comment type="caution">
    <text evidence="1">The sequence shown here is derived from an EMBL/GenBank/DDBJ whole genome shotgun (WGS) entry which is preliminary data.</text>
</comment>
<dbReference type="Gene3D" id="2.40.160.90">
    <property type="match status" value="1"/>
</dbReference>
<dbReference type="EMBL" id="WTYJ01000002">
    <property type="protein sequence ID" value="MXO99730.1"/>
    <property type="molecule type" value="Genomic_DNA"/>
</dbReference>
<protein>
    <recommendedName>
        <fullName evidence="3">Transferrin-binding protein B C-lobe/N-lobe beta barrel domain-containing protein</fullName>
    </recommendedName>
</protein>
<proteinExistence type="predicted"/>
<dbReference type="Proteomes" id="UP000469430">
    <property type="component" value="Unassembled WGS sequence"/>
</dbReference>
<keyword evidence="2" id="KW-1185">Reference proteome</keyword>
<dbReference type="SUPFAM" id="SSF56925">
    <property type="entry name" value="OMPA-like"/>
    <property type="match status" value="1"/>
</dbReference>
<accession>A0A6I4TWW8</accession>
<dbReference type="AlphaFoldDB" id="A0A6I4TWW8"/>
<dbReference type="InterPro" id="IPR011250">
    <property type="entry name" value="OMP/PagP_B-barrel"/>
</dbReference>
<evidence type="ECO:0008006" key="3">
    <source>
        <dbReference type="Google" id="ProtNLM"/>
    </source>
</evidence>
<reference evidence="1 2" key="1">
    <citation type="submission" date="2019-12" db="EMBL/GenBank/DDBJ databases">
        <title>Genomic-based taxomic classification of the family Erythrobacteraceae.</title>
        <authorList>
            <person name="Xu L."/>
        </authorList>
    </citation>
    <scope>NUCLEOTIDE SEQUENCE [LARGE SCALE GENOMIC DNA]</scope>
    <source>
        <strain evidence="1 2">S36</strain>
    </source>
</reference>
<dbReference type="OrthoDB" id="7562735at2"/>
<sequence length="263" mass="27964">MFEMACASYDTIWWGFIGRQVPALAGFGDTATLSRQANGTLALADDNWAFKPDGTREHLFGASDLAASSTSPLKLEYQRTVEFEGLKTFRISTFSQGETKAEFVNNLYFADGQGTSRTYDLMHHCMFGAPTLTDDLPTTGSATFTPAFADAGGDGATGFAIDPARSSINVDYSASTVSFTLQFIKLGRTAAENTDVALHSGSGTIDKAKRQVSGTLTNATSPDISWKLSGWFFGPGGKELAFAVAASDFGSHIQGGTVIALRQ</sequence>
<evidence type="ECO:0000313" key="2">
    <source>
        <dbReference type="Proteomes" id="UP000469430"/>
    </source>
</evidence>
<dbReference type="RefSeq" id="WP_161391424.1">
    <property type="nucleotide sequence ID" value="NZ_JBHSCP010000001.1"/>
</dbReference>
<evidence type="ECO:0000313" key="1">
    <source>
        <dbReference type="EMBL" id="MXO99730.1"/>
    </source>
</evidence>